<accession>A0A1T4K5G7</accession>
<dbReference type="OrthoDB" id="88735at2"/>
<reference evidence="1 2" key="1">
    <citation type="submission" date="2017-02" db="EMBL/GenBank/DDBJ databases">
        <authorList>
            <person name="Peterson S.W."/>
        </authorList>
    </citation>
    <scope>NUCLEOTIDE SEQUENCE [LARGE SCALE GENOMIC DNA]</scope>
    <source>
        <strain evidence="1 2">ATCC 700028</strain>
    </source>
</reference>
<evidence type="ECO:0000313" key="1">
    <source>
        <dbReference type="EMBL" id="SJZ37583.1"/>
    </source>
</evidence>
<sequence>MLEKLEKNLMKIDREFKNRGYDITEDLYELVEAREDVAEKIAGTKFSKIEFFNIDEEDSVGFTLEDLQVNFFIEHGEDNEGPWYEATAEIFFF</sequence>
<organism evidence="1 2">
    <name type="scientific">Cetobacterium ceti</name>
    <dbReference type="NCBI Taxonomy" id="180163"/>
    <lineage>
        <taxon>Bacteria</taxon>
        <taxon>Fusobacteriati</taxon>
        <taxon>Fusobacteriota</taxon>
        <taxon>Fusobacteriia</taxon>
        <taxon>Fusobacteriales</taxon>
        <taxon>Fusobacteriaceae</taxon>
        <taxon>Cetobacterium</taxon>
    </lineage>
</organism>
<evidence type="ECO:0000313" key="2">
    <source>
        <dbReference type="Proteomes" id="UP000191153"/>
    </source>
</evidence>
<dbReference type="RefSeq" id="WP_078692853.1">
    <property type="nucleotide sequence ID" value="NZ_FUWX01000004.1"/>
</dbReference>
<keyword evidence="2" id="KW-1185">Reference proteome</keyword>
<gene>
    <name evidence="1" type="ORF">SAMN02745174_00313</name>
</gene>
<name>A0A1T4K5G7_9FUSO</name>
<dbReference type="Proteomes" id="UP000191153">
    <property type="component" value="Unassembled WGS sequence"/>
</dbReference>
<protein>
    <submittedName>
        <fullName evidence="1">Uncharacterized protein</fullName>
    </submittedName>
</protein>
<dbReference type="STRING" id="180163.SAMN02745174_00313"/>
<proteinExistence type="predicted"/>
<dbReference type="AlphaFoldDB" id="A0A1T4K5G7"/>
<dbReference type="EMBL" id="FUWX01000004">
    <property type="protein sequence ID" value="SJZ37583.1"/>
    <property type="molecule type" value="Genomic_DNA"/>
</dbReference>